<dbReference type="EMBL" id="VJZD01000013">
    <property type="protein sequence ID" value="MPY30769.1"/>
    <property type="molecule type" value="Genomic_DNA"/>
</dbReference>
<comment type="caution">
    <text evidence="2">The sequence shown here is derived from an EMBL/GenBank/DDBJ whole genome shotgun (WGS) entry which is preliminary data.</text>
</comment>
<name>A0A5N8V6Q0_9ACTN</name>
<evidence type="ECO:0000313" key="3">
    <source>
        <dbReference type="Proteomes" id="UP000325849"/>
    </source>
</evidence>
<dbReference type="RefSeq" id="WP_152885580.1">
    <property type="nucleotide sequence ID" value="NZ_VJZD01000013.1"/>
</dbReference>
<proteinExistence type="predicted"/>
<feature type="region of interest" description="Disordered" evidence="1">
    <location>
        <begin position="59"/>
        <end position="113"/>
    </location>
</feature>
<organism evidence="2 3">
    <name type="scientific">Streptomyces adustus</name>
    <dbReference type="NCBI Taxonomy" id="1609272"/>
    <lineage>
        <taxon>Bacteria</taxon>
        <taxon>Bacillati</taxon>
        <taxon>Actinomycetota</taxon>
        <taxon>Actinomycetes</taxon>
        <taxon>Kitasatosporales</taxon>
        <taxon>Streptomycetaceae</taxon>
        <taxon>Streptomyces</taxon>
    </lineage>
</organism>
<evidence type="ECO:0000313" key="2">
    <source>
        <dbReference type="EMBL" id="MPY30769.1"/>
    </source>
</evidence>
<protein>
    <submittedName>
        <fullName evidence="2">Uncharacterized protein</fullName>
    </submittedName>
</protein>
<reference evidence="2 3" key="1">
    <citation type="submission" date="2019-07" db="EMBL/GenBank/DDBJ databases">
        <title>New species of Amycolatopsis and Streptomyces.</title>
        <authorList>
            <person name="Duangmal K."/>
            <person name="Teo W.F.A."/>
            <person name="Lipun K."/>
        </authorList>
    </citation>
    <scope>NUCLEOTIDE SEQUENCE [LARGE SCALE GENOMIC DNA]</scope>
    <source>
        <strain evidence="2 3">NBRC 109810</strain>
    </source>
</reference>
<feature type="compositionally biased region" description="Basic and acidic residues" evidence="1">
    <location>
        <begin position="94"/>
        <end position="108"/>
    </location>
</feature>
<sequence length="309" mass="32907">MSRFGSHLVRGDKMAGLPNEVVCFTVPSEVAHDIWGLPGPGARVAALIAYFEMQEGKRPVIDPSESLPDEHNSAAAQENESDVVAETQPASGSREARPEEQSPKRSSEETVNGEILDGLGTPALETALSTSHSALSGDPTAVIAHEQQAGPEPSVAATEQSTSPAQTMLGGPWLLPVRAVRHVVGLLLHDLLGGEATSRVVSELGAVLKAPRADTANAQKEHALLVAEVFAPFVTTAAHHIHHHLRTNRPHDKHLGLDNSDLVLTITNEDPQVVLVFTQKLANELDHRVKVQLTPQDRLVICPDSPGGS</sequence>
<dbReference type="AlphaFoldDB" id="A0A5N8V6Q0"/>
<evidence type="ECO:0000256" key="1">
    <source>
        <dbReference type="SAM" id="MobiDB-lite"/>
    </source>
</evidence>
<gene>
    <name evidence="2" type="ORF">FNH09_05420</name>
</gene>
<keyword evidence="3" id="KW-1185">Reference proteome</keyword>
<dbReference type="Proteomes" id="UP000325849">
    <property type="component" value="Unassembled WGS sequence"/>
</dbReference>
<accession>A0A5N8V6Q0</accession>